<evidence type="ECO:0000256" key="4">
    <source>
        <dbReference type="ARBA" id="ARBA00022691"/>
    </source>
</evidence>
<dbReference type="InterPro" id="IPR050390">
    <property type="entry name" value="C5-Methyltransferase"/>
</dbReference>
<keyword evidence="4" id="KW-0949">S-adenosyl-L-methionine</keyword>
<dbReference type="GO" id="GO:0044027">
    <property type="term" value="P:negative regulation of gene expression via chromosomal CpG island methylation"/>
    <property type="evidence" value="ECO:0007669"/>
    <property type="project" value="TreeGrafter"/>
</dbReference>
<sequence>MPKTTKTTYMCEICNKEFDQKSHYDQHKKRKTLCLPNTDIENIKNILDESKVKVSKKVKQKEITLNVLDLFCGCGGLSKGLVDAGLNVIAGIDIWDVAINSYSKNFTHNAICKDLTKYSPESLCKDYNIDKKGVDILVGGPPCQSFSMAGKRDKNDPRNSLFMEYVKYLTYFNPKLFIMENVIGILSKKTTDGEKVIDIIMSHLNENYNCIITKLYASDFEVPQNRRRTIIIGIRKDLNIVPTEPKPILTKDNRPSVGSVLTKKEDIENKYYLSELAITGIKNKHKKSKEEGKGFGAQFLNLSKPSYTISARYWKDGYDALVKYNDDEIRRLTITELKKIQSFPDDYIIEGSNKNIIMQIGNAVASRFAYHLGNYIKSTLQ</sequence>
<evidence type="ECO:0000259" key="5">
    <source>
        <dbReference type="PROSITE" id="PS50157"/>
    </source>
</evidence>
<keyword evidence="2" id="KW-0489">Methyltransferase</keyword>
<dbReference type="InterPro" id="IPR013087">
    <property type="entry name" value="Znf_C2H2_type"/>
</dbReference>
<dbReference type="PANTHER" id="PTHR10629:SF52">
    <property type="entry name" value="DNA (CYTOSINE-5)-METHYLTRANSFERASE 1"/>
    <property type="match status" value="1"/>
</dbReference>
<proteinExistence type="predicted"/>
<dbReference type="Gene3D" id="3.40.50.150">
    <property type="entry name" value="Vaccinia Virus protein VP39"/>
    <property type="match status" value="1"/>
</dbReference>
<dbReference type="GO" id="GO:0003886">
    <property type="term" value="F:DNA (cytosine-5-)-methyltransferase activity"/>
    <property type="evidence" value="ECO:0007669"/>
    <property type="project" value="UniProtKB-EC"/>
</dbReference>
<dbReference type="PANTHER" id="PTHR10629">
    <property type="entry name" value="CYTOSINE-SPECIFIC METHYLTRANSFERASE"/>
    <property type="match status" value="1"/>
</dbReference>
<accession>A0A6C0LM04</accession>
<keyword evidence="3" id="KW-0808">Transferase</keyword>
<evidence type="ECO:0000313" key="6">
    <source>
        <dbReference type="EMBL" id="QHU30721.1"/>
    </source>
</evidence>
<dbReference type="PRINTS" id="PR00105">
    <property type="entry name" value="C5METTRFRASE"/>
</dbReference>
<dbReference type="NCBIfam" id="TIGR00675">
    <property type="entry name" value="dcm"/>
    <property type="match status" value="1"/>
</dbReference>
<evidence type="ECO:0000256" key="3">
    <source>
        <dbReference type="ARBA" id="ARBA00022679"/>
    </source>
</evidence>
<dbReference type="PROSITE" id="PS51679">
    <property type="entry name" value="SAM_MT_C5"/>
    <property type="match status" value="1"/>
</dbReference>
<evidence type="ECO:0000256" key="1">
    <source>
        <dbReference type="ARBA" id="ARBA00011975"/>
    </source>
</evidence>
<dbReference type="GO" id="GO:0003677">
    <property type="term" value="F:DNA binding"/>
    <property type="evidence" value="ECO:0007669"/>
    <property type="project" value="TreeGrafter"/>
</dbReference>
<dbReference type="Gene3D" id="3.90.120.10">
    <property type="entry name" value="DNA Methylase, subunit A, domain 2"/>
    <property type="match status" value="1"/>
</dbReference>
<dbReference type="InterPro" id="IPR001525">
    <property type="entry name" value="C5_MeTfrase"/>
</dbReference>
<dbReference type="SUPFAM" id="SSF53335">
    <property type="entry name" value="S-adenosyl-L-methionine-dependent methyltransferases"/>
    <property type="match status" value="1"/>
</dbReference>
<dbReference type="GO" id="GO:0005634">
    <property type="term" value="C:nucleus"/>
    <property type="evidence" value="ECO:0007669"/>
    <property type="project" value="TreeGrafter"/>
</dbReference>
<feature type="domain" description="C2H2-type" evidence="5">
    <location>
        <begin position="9"/>
        <end position="36"/>
    </location>
</feature>
<dbReference type="InterPro" id="IPR029063">
    <property type="entry name" value="SAM-dependent_MTases_sf"/>
</dbReference>
<dbReference type="PROSITE" id="PS50157">
    <property type="entry name" value="ZINC_FINGER_C2H2_2"/>
    <property type="match status" value="1"/>
</dbReference>
<reference evidence="6" key="1">
    <citation type="journal article" date="2020" name="Nature">
        <title>Giant virus diversity and host interactions through global metagenomics.</title>
        <authorList>
            <person name="Schulz F."/>
            <person name="Roux S."/>
            <person name="Paez-Espino D."/>
            <person name="Jungbluth S."/>
            <person name="Walsh D.A."/>
            <person name="Denef V.J."/>
            <person name="McMahon K.D."/>
            <person name="Konstantinidis K.T."/>
            <person name="Eloe-Fadrosh E.A."/>
            <person name="Kyrpides N.C."/>
            <person name="Woyke T."/>
        </authorList>
    </citation>
    <scope>NUCLEOTIDE SEQUENCE</scope>
    <source>
        <strain evidence="6">GVMAG-M-3300027833-19</strain>
    </source>
</reference>
<dbReference type="AlphaFoldDB" id="A0A6C0LM04"/>
<name>A0A6C0LM04_9ZZZZ</name>
<dbReference type="GO" id="GO:0032259">
    <property type="term" value="P:methylation"/>
    <property type="evidence" value="ECO:0007669"/>
    <property type="project" value="UniProtKB-KW"/>
</dbReference>
<dbReference type="EMBL" id="MN740514">
    <property type="protein sequence ID" value="QHU30721.1"/>
    <property type="molecule type" value="Genomic_DNA"/>
</dbReference>
<dbReference type="InterPro" id="IPR018117">
    <property type="entry name" value="C5_DNA_meth_AS"/>
</dbReference>
<protein>
    <recommendedName>
        <fullName evidence="1">DNA (cytosine-5-)-methyltransferase</fullName>
        <ecNumber evidence="1">2.1.1.37</ecNumber>
    </recommendedName>
</protein>
<dbReference type="PROSITE" id="PS00094">
    <property type="entry name" value="C5_MTASE_1"/>
    <property type="match status" value="1"/>
</dbReference>
<dbReference type="Pfam" id="PF00145">
    <property type="entry name" value="DNA_methylase"/>
    <property type="match status" value="1"/>
</dbReference>
<evidence type="ECO:0000256" key="2">
    <source>
        <dbReference type="ARBA" id="ARBA00022603"/>
    </source>
</evidence>
<dbReference type="EC" id="2.1.1.37" evidence="1"/>
<organism evidence="6">
    <name type="scientific">viral metagenome</name>
    <dbReference type="NCBI Taxonomy" id="1070528"/>
    <lineage>
        <taxon>unclassified sequences</taxon>
        <taxon>metagenomes</taxon>
        <taxon>organismal metagenomes</taxon>
    </lineage>
</organism>